<evidence type="ECO:0000256" key="2">
    <source>
        <dbReference type="ARBA" id="ARBA00022475"/>
    </source>
</evidence>
<keyword evidence="5 7" id="KW-1133">Transmembrane helix</keyword>
<evidence type="ECO:0000256" key="1">
    <source>
        <dbReference type="ARBA" id="ARBA00007150"/>
    </source>
</evidence>
<evidence type="ECO:0000256" key="4">
    <source>
        <dbReference type="ARBA" id="ARBA00022692"/>
    </source>
</evidence>
<dbReference type="Proteomes" id="UP000272464">
    <property type="component" value="Unassembled WGS sequence"/>
</dbReference>
<proteinExistence type="inferred from homology"/>
<accession>A0A433XD94</accession>
<dbReference type="OrthoDB" id="871140at2"/>
<feature type="transmembrane region" description="Helical" evidence="7">
    <location>
        <begin position="190"/>
        <end position="209"/>
    </location>
</feature>
<evidence type="ECO:0000256" key="6">
    <source>
        <dbReference type="ARBA" id="ARBA00023136"/>
    </source>
</evidence>
<evidence type="ECO:0000256" key="7">
    <source>
        <dbReference type="HAMAP-Rule" id="MF_01147"/>
    </source>
</evidence>
<organism evidence="8 9">
    <name type="scientific">Paenibacillus zeisoli</name>
    <dbReference type="NCBI Taxonomy" id="2496267"/>
    <lineage>
        <taxon>Bacteria</taxon>
        <taxon>Bacillati</taxon>
        <taxon>Bacillota</taxon>
        <taxon>Bacilli</taxon>
        <taxon>Bacillales</taxon>
        <taxon>Paenibacillaceae</taxon>
        <taxon>Paenibacillus</taxon>
    </lineage>
</organism>
<feature type="transmembrane region" description="Helical" evidence="7">
    <location>
        <begin position="13"/>
        <end position="33"/>
    </location>
</feature>
<dbReference type="GO" id="GO:0042158">
    <property type="term" value="P:lipoprotein biosynthetic process"/>
    <property type="evidence" value="ECO:0007669"/>
    <property type="project" value="UniProtKB-UniRule"/>
</dbReference>
<dbReference type="AlphaFoldDB" id="A0A433XD94"/>
<comment type="pathway">
    <text evidence="7">Protein modification; lipoprotein biosynthesis (diacylglyceryl transfer).</text>
</comment>
<evidence type="ECO:0000256" key="5">
    <source>
        <dbReference type="ARBA" id="ARBA00022989"/>
    </source>
</evidence>
<feature type="transmembrane region" description="Helical" evidence="7">
    <location>
        <begin position="86"/>
        <end position="103"/>
    </location>
</feature>
<dbReference type="EMBL" id="RZNX01000003">
    <property type="protein sequence ID" value="RUT31904.1"/>
    <property type="molecule type" value="Genomic_DNA"/>
</dbReference>
<keyword evidence="8" id="KW-0449">Lipoprotein</keyword>
<dbReference type="GO" id="GO:0005886">
    <property type="term" value="C:plasma membrane"/>
    <property type="evidence" value="ECO:0007669"/>
    <property type="project" value="UniProtKB-SubCell"/>
</dbReference>
<gene>
    <name evidence="7" type="primary">lgt</name>
    <name evidence="8" type="ORF">EJP77_11035</name>
</gene>
<comment type="catalytic activity">
    <reaction evidence="7">
        <text>L-cysteinyl-[prolipoprotein] + a 1,2-diacyl-sn-glycero-3-phospho-(1'-sn-glycerol) = an S-1,2-diacyl-sn-glyceryl-L-cysteinyl-[prolipoprotein] + sn-glycerol 1-phosphate + H(+)</text>
        <dbReference type="Rhea" id="RHEA:56712"/>
        <dbReference type="Rhea" id="RHEA-COMP:14679"/>
        <dbReference type="Rhea" id="RHEA-COMP:14680"/>
        <dbReference type="ChEBI" id="CHEBI:15378"/>
        <dbReference type="ChEBI" id="CHEBI:29950"/>
        <dbReference type="ChEBI" id="CHEBI:57685"/>
        <dbReference type="ChEBI" id="CHEBI:64716"/>
        <dbReference type="ChEBI" id="CHEBI:140658"/>
        <dbReference type="EC" id="2.5.1.145"/>
    </reaction>
</comment>
<dbReference type="NCBIfam" id="NF000778">
    <property type="entry name" value="PRK00052.3-4"/>
    <property type="match status" value="1"/>
</dbReference>
<feature type="transmembrane region" description="Helical" evidence="7">
    <location>
        <begin position="45"/>
        <end position="66"/>
    </location>
</feature>
<comment type="caution">
    <text evidence="8">The sequence shown here is derived from an EMBL/GenBank/DDBJ whole genome shotgun (WGS) entry which is preliminary data.</text>
</comment>
<protein>
    <recommendedName>
        <fullName evidence="7">Phosphatidylglycerol--prolipoprotein diacylglyceryl transferase</fullName>
        <ecNumber evidence="7">2.5.1.145</ecNumber>
    </recommendedName>
</protein>
<comment type="subcellular location">
    <subcellularLocation>
        <location evidence="7">Cell membrane</location>
        <topology evidence="7">Multi-pass membrane protein</topology>
    </subcellularLocation>
</comment>
<dbReference type="PANTHER" id="PTHR30589">
    <property type="entry name" value="PROLIPOPROTEIN DIACYLGLYCERYL TRANSFERASE"/>
    <property type="match status" value="1"/>
</dbReference>
<dbReference type="HAMAP" id="MF_01147">
    <property type="entry name" value="Lgt"/>
    <property type="match status" value="1"/>
</dbReference>
<feature type="binding site" evidence="7">
    <location>
        <position position="129"/>
    </location>
    <ligand>
        <name>a 1,2-diacyl-sn-glycero-3-phospho-(1'-sn-glycerol)</name>
        <dbReference type="ChEBI" id="CHEBI:64716"/>
    </ligand>
</feature>
<keyword evidence="6 7" id="KW-0472">Membrane</keyword>
<keyword evidence="9" id="KW-1185">Reference proteome</keyword>
<dbReference type="NCBIfam" id="TIGR00544">
    <property type="entry name" value="lgt"/>
    <property type="match status" value="1"/>
</dbReference>
<feature type="transmembrane region" description="Helical" evidence="7">
    <location>
        <begin position="221"/>
        <end position="244"/>
    </location>
</feature>
<dbReference type="PANTHER" id="PTHR30589:SF0">
    <property type="entry name" value="PHOSPHATIDYLGLYCEROL--PROLIPOPROTEIN DIACYLGLYCERYL TRANSFERASE"/>
    <property type="match status" value="1"/>
</dbReference>
<comment type="function">
    <text evidence="7">Catalyzes the transfer of the diacylglyceryl group from phosphatidylglycerol to the sulfhydryl group of the N-terminal cysteine of a prolipoprotein, the first step in the formation of mature lipoproteins.</text>
</comment>
<keyword evidence="2 7" id="KW-1003">Cell membrane</keyword>
<dbReference type="RefSeq" id="WP_127199284.1">
    <property type="nucleotide sequence ID" value="NZ_RZNX01000003.1"/>
</dbReference>
<dbReference type="InterPro" id="IPR001640">
    <property type="entry name" value="Lgt"/>
</dbReference>
<keyword evidence="4 7" id="KW-0812">Transmembrane</keyword>
<feature type="transmembrane region" description="Helical" evidence="7">
    <location>
        <begin position="163"/>
        <end position="184"/>
    </location>
</feature>
<dbReference type="Pfam" id="PF01790">
    <property type="entry name" value="LGT"/>
    <property type="match status" value="1"/>
</dbReference>
<dbReference type="EC" id="2.5.1.145" evidence="7"/>
<dbReference type="GO" id="GO:0008961">
    <property type="term" value="F:phosphatidylglycerol-prolipoprotein diacylglyceryl transferase activity"/>
    <property type="evidence" value="ECO:0007669"/>
    <property type="project" value="UniProtKB-UniRule"/>
</dbReference>
<evidence type="ECO:0000313" key="8">
    <source>
        <dbReference type="EMBL" id="RUT31904.1"/>
    </source>
</evidence>
<comment type="similarity">
    <text evidence="1 7">Belongs to the Lgt family.</text>
</comment>
<keyword evidence="3 7" id="KW-0808">Transferase</keyword>
<evidence type="ECO:0000313" key="9">
    <source>
        <dbReference type="Proteomes" id="UP000272464"/>
    </source>
</evidence>
<dbReference type="UniPathway" id="UPA00664"/>
<sequence>MHNDLFTIGPLTIHGYGLMIALGIAAAYVVSVYRAKRQHLEGDHIASLVIWCLVGGIAGAKILFWITQISSIVKDPAILLNFTDGFVVYGGIIGGILAGYLYCRKAKLHFMQYFDLIIPSVALAQGFGRIGCFLAGCCYGQETSGWFGVVFPENSFAPSGVPLIPTQLISSGLDFVLFFVLVLFSRVKKVHGQVAALYLLLYSAGRFVLEFYRGDIIRGNVGLLSTSQFIAMILFVISIGMMVTSLKRPKPEAL</sequence>
<evidence type="ECO:0000256" key="3">
    <source>
        <dbReference type="ARBA" id="ARBA00022679"/>
    </source>
</evidence>
<name>A0A433XD94_9BACL</name>
<reference evidence="8 9" key="1">
    <citation type="submission" date="2018-12" db="EMBL/GenBank/DDBJ databases">
        <authorList>
            <person name="Sun L."/>
            <person name="Chen Z."/>
        </authorList>
    </citation>
    <scope>NUCLEOTIDE SEQUENCE [LARGE SCALE GENOMIC DNA]</scope>
    <source>
        <strain evidence="8 9">3-5-3</strain>
    </source>
</reference>